<dbReference type="RefSeq" id="WP_011812232.1">
    <property type="nucleotide sequence ID" value="NC_008786.1"/>
</dbReference>
<dbReference type="InterPro" id="IPR008928">
    <property type="entry name" value="6-hairpin_glycosidase_sf"/>
</dbReference>
<sequence length="952" mass="102587">MSVSLEAPALDSDVPVPDGAIPVPDGAILPLDSLAGEWMSREDIVHLPSLRNQWGQAHVNADLSSLSWLAMPPFSGGYHTGSLRVNGVPLAATAFRWSAWGVQRKHDTPDLSVETEVRFGFRERNVNWRIRVQNNSAQPQSVALEQELLAMMAQSTVDWGWTYGTPWNHGHHHDFYTTERIRAAVTAEHPTQVNVVAEDARWIRLGSPRLPGIQRDEDDEPMLLETELPDHSTSDSGRVRAPGVTALVRNIIARSGVGETIYLSPTPDEIPVTRDTDLRLRRVRLGEGGILSLAVCLSNPGQTGVIVTHGNHPDSLQISVENGRLVLSAGGERVASSVTPAAGTWLQLEARVSAAGASLRLGGEEIARTEPWWNGQRWQAARLAGVVTITDKHSECASVFAFPTEPDAIVVAGSCGRATWTRELAAGQSTEVEFVLAFDTSVDIACRTAVHAARSFAARWDATADAWRTLWRSAFTPGNTEFSGYLPTLSTEDSDVARTYYLGALLALYMRNTGVSKLGPVFLTGGPRLGATTTYFWEQAEVARIASLLEPVATRAWIVAAFAQPYTECHSFDTYAMLPVGNNYAANATSLFHVVSVYLGVTGDTSVLTETAGDRSVLDHLRGLAARARTGRANFGDHTLIDFGNDAWELLECVPNYRHAVVSFNAAFVGLLQQFSVLCTQLGHPEEAAAAADDSEKLASAVLSRYVPGGRWSIMTPAGGTTIGHCLDFFHVADHLTARLGPSQRQEMVAFVAEHLLEGDWMRALDPEDPIAPQSDRPDHGAAGAFCGWPGNTARGLARLGRRDLAVTILQRAHRATSGALWGQAMEAVGKGHYRVAERGVSNRDSLGAVAVTDAVLTALFGLELTLDRVGTGQLESELGTLRNVRAAGFDLVSRHGSDVVGCAQPSERSARRIAQPIPSVLASDATPRCASMASTDRQMIGDATLATARRG</sequence>
<reference evidence="2" key="1">
    <citation type="submission" date="2006-12" db="EMBL/GenBank/DDBJ databases">
        <title>Complete sequence of chromosome 1 of Verminephrobacter eiseniae EF01-2.</title>
        <authorList>
            <person name="Copeland A."/>
            <person name="Lucas S."/>
            <person name="Lapidus A."/>
            <person name="Barry K."/>
            <person name="Detter J.C."/>
            <person name="Glavina del Rio T."/>
            <person name="Dalin E."/>
            <person name="Tice H."/>
            <person name="Pitluck S."/>
            <person name="Chertkov O."/>
            <person name="Brettin T."/>
            <person name="Bruce D."/>
            <person name="Han C."/>
            <person name="Tapia R."/>
            <person name="Gilna P."/>
            <person name="Schmutz J."/>
            <person name="Larimer F."/>
            <person name="Land M."/>
            <person name="Hauser L."/>
            <person name="Kyrpides N."/>
            <person name="Kim E."/>
            <person name="Stahl D."/>
            <person name="Richardson P."/>
        </authorList>
    </citation>
    <scope>NUCLEOTIDE SEQUENCE [LARGE SCALE GENOMIC DNA]</scope>
    <source>
        <strain evidence="2">EF01-2</strain>
    </source>
</reference>
<accession>A1WRJ1</accession>
<dbReference type="STRING" id="391735.Veis_4550"/>
<dbReference type="Proteomes" id="UP000000374">
    <property type="component" value="Chromosome"/>
</dbReference>
<dbReference type="InterPro" id="IPR012341">
    <property type="entry name" value="6hp_glycosidase-like_sf"/>
</dbReference>
<gene>
    <name evidence="1" type="ordered locus">Veis_4550</name>
</gene>
<keyword evidence="2" id="KW-1185">Reference proteome</keyword>
<dbReference type="AlphaFoldDB" id="A1WRJ1"/>
<dbReference type="eggNOG" id="COG0841">
    <property type="taxonomic scope" value="Bacteria"/>
</dbReference>
<evidence type="ECO:0000313" key="1">
    <source>
        <dbReference type="EMBL" id="ABM60248.1"/>
    </source>
</evidence>
<dbReference type="OrthoDB" id="5290748at2"/>
<dbReference type="Gene3D" id="1.50.10.10">
    <property type="match status" value="1"/>
</dbReference>
<dbReference type="HOGENOM" id="CLU_309482_0_0_4"/>
<organism evidence="1 2">
    <name type="scientific">Verminephrobacter eiseniae (strain EF01-2)</name>
    <dbReference type="NCBI Taxonomy" id="391735"/>
    <lineage>
        <taxon>Bacteria</taxon>
        <taxon>Pseudomonadati</taxon>
        <taxon>Pseudomonadota</taxon>
        <taxon>Betaproteobacteria</taxon>
        <taxon>Burkholderiales</taxon>
        <taxon>Comamonadaceae</taxon>
        <taxon>Verminephrobacter</taxon>
    </lineage>
</organism>
<evidence type="ECO:0000313" key="2">
    <source>
        <dbReference type="Proteomes" id="UP000000374"/>
    </source>
</evidence>
<dbReference type="KEGG" id="vei:Veis_4550"/>
<dbReference type="EMBL" id="CP000542">
    <property type="protein sequence ID" value="ABM60248.1"/>
    <property type="molecule type" value="Genomic_DNA"/>
</dbReference>
<dbReference type="SUPFAM" id="SSF48208">
    <property type="entry name" value="Six-hairpin glycosidases"/>
    <property type="match status" value="1"/>
</dbReference>
<name>A1WRJ1_VEREI</name>
<proteinExistence type="predicted"/>
<dbReference type="GeneID" id="76463768"/>
<protein>
    <submittedName>
        <fullName evidence="1">Uncharacterized protein</fullName>
    </submittedName>
</protein>
<dbReference type="GO" id="GO:0005975">
    <property type="term" value="P:carbohydrate metabolic process"/>
    <property type="evidence" value="ECO:0007669"/>
    <property type="project" value="InterPro"/>
</dbReference>
<dbReference type="eggNOG" id="COG3408">
    <property type="taxonomic scope" value="Bacteria"/>
</dbReference>